<dbReference type="Proteomes" id="UP000276215">
    <property type="component" value="Unassembled WGS sequence"/>
</dbReference>
<keyword evidence="2" id="KW-1185">Reference proteome</keyword>
<reference evidence="1 2" key="1">
    <citation type="journal article" date="2018" name="Nat. Ecol. Evol.">
        <title>Pezizomycetes genomes reveal the molecular basis of ectomycorrhizal truffle lifestyle.</title>
        <authorList>
            <person name="Murat C."/>
            <person name="Payen T."/>
            <person name="Noel B."/>
            <person name="Kuo A."/>
            <person name="Morin E."/>
            <person name="Chen J."/>
            <person name="Kohler A."/>
            <person name="Krizsan K."/>
            <person name="Balestrini R."/>
            <person name="Da Silva C."/>
            <person name="Montanini B."/>
            <person name="Hainaut M."/>
            <person name="Levati E."/>
            <person name="Barry K.W."/>
            <person name="Belfiori B."/>
            <person name="Cichocki N."/>
            <person name="Clum A."/>
            <person name="Dockter R.B."/>
            <person name="Fauchery L."/>
            <person name="Guy J."/>
            <person name="Iotti M."/>
            <person name="Le Tacon F."/>
            <person name="Lindquist E.A."/>
            <person name="Lipzen A."/>
            <person name="Malagnac F."/>
            <person name="Mello A."/>
            <person name="Molinier V."/>
            <person name="Miyauchi S."/>
            <person name="Poulain J."/>
            <person name="Riccioni C."/>
            <person name="Rubini A."/>
            <person name="Sitrit Y."/>
            <person name="Splivallo R."/>
            <person name="Traeger S."/>
            <person name="Wang M."/>
            <person name="Zifcakova L."/>
            <person name="Wipf D."/>
            <person name="Zambonelli A."/>
            <person name="Paolocci F."/>
            <person name="Nowrousian M."/>
            <person name="Ottonello S."/>
            <person name="Baldrian P."/>
            <person name="Spatafora J.W."/>
            <person name="Henrissat B."/>
            <person name="Nagy L.G."/>
            <person name="Aury J.M."/>
            <person name="Wincker P."/>
            <person name="Grigoriev I.V."/>
            <person name="Bonfante P."/>
            <person name="Martin F.M."/>
        </authorList>
    </citation>
    <scope>NUCLEOTIDE SEQUENCE [LARGE SCALE GENOMIC DNA]</scope>
    <source>
        <strain evidence="1 2">120613-1</strain>
    </source>
</reference>
<protein>
    <submittedName>
        <fullName evidence="1">Uncharacterized protein</fullName>
    </submittedName>
</protein>
<dbReference type="EMBL" id="ML120421">
    <property type="protein sequence ID" value="RPA95791.1"/>
    <property type="molecule type" value="Genomic_DNA"/>
</dbReference>
<organism evidence="1 2">
    <name type="scientific">Choiromyces venosus 120613-1</name>
    <dbReference type="NCBI Taxonomy" id="1336337"/>
    <lineage>
        <taxon>Eukaryota</taxon>
        <taxon>Fungi</taxon>
        <taxon>Dikarya</taxon>
        <taxon>Ascomycota</taxon>
        <taxon>Pezizomycotina</taxon>
        <taxon>Pezizomycetes</taxon>
        <taxon>Pezizales</taxon>
        <taxon>Tuberaceae</taxon>
        <taxon>Choiromyces</taxon>
    </lineage>
</organism>
<proteinExistence type="predicted"/>
<evidence type="ECO:0000313" key="1">
    <source>
        <dbReference type="EMBL" id="RPA95791.1"/>
    </source>
</evidence>
<evidence type="ECO:0000313" key="2">
    <source>
        <dbReference type="Proteomes" id="UP000276215"/>
    </source>
</evidence>
<feature type="non-terminal residue" evidence="1">
    <location>
        <position position="1"/>
    </location>
</feature>
<name>A0A3N4JGG7_9PEZI</name>
<accession>A0A3N4JGG7</accession>
<sequence length="119" mass="14409">CIKFLKFDTSQLHELTILLNILDRFHYCHYGCEVTTLAATLYRLSYLSRLKQSFTIFRYEHGWLSTIFNDVCSHLHHHYADKLYWDTNFLSSQYLEKYYIVTANKGELIRLIWEFIDEI</sequence>
<gene>
    <name evidence="1" type="ORF">L873DRAFT_1773938</name>
</gene>
<dbReference type="AlphaFoldDB" id="A0A3N4JGG7"/>